<dbReference type="EMBL" id="MLCF01000064">
    <property type="protein sequence ID" value="OIV37095.1"/>
    <property type="molecule type" value="Genomic_DNA"/>
</dbReference>
<dbReference type="InterPro" id="IPR013974">
    <property type="entry name" value="SAF"/>
</dbReference>
<evidence type="ECO:0000313" key="3">
    <source>
        <dbReference type="Proteomes" id="UP000243342"/>
    </source>
</evidence>
<evidence type="ECO:0000313" key="2">
    <source>
        <dbReference type="EMBL" id="OIV37095.1"/>
    </source>
</evidence>
<keyword evidence="3" id="KW-1185">Reference proteome</keyword>
<protein>
    <recommendedName>
        <fullName evidence="1">SAF domain-containing protein</fullName>
    </recommendedName>
</protein>
<accession>A0A1J7BEH2</accession>
<dbReference type="Proteomes" id="UP000243342">
    <property type="component" value="Unassembled WGS sequence"/>
</dbReference>
<sequence length="201" mass="20655">MPPKALRARRRRPAVILLSIALIAAGALGGAVLYQRTGQRVAVLALAKDVPTGQQLNASDLKEVQISLDPGLSPVGASSYDKALTMRATADLKAGSLLTKSMLTHQAIVQPGQHVLPVAAKQGQLPAEQLSPGQSVMIESTPTNANGDATTGKSYTATVVSVGQKDTDGTTVVDVAVDPASIDQLAPVVSSGKFLVVISGR</sequence>
<comment type="caution">
    <text evidence="2">The sequence shown here is derived from an EMBL/GenBank/DDBJ whole genome shotgun (WGS) entry which is preliminary data.</text>
</comment>
<evidence type="ECO:0000259" key="1">
    <source>
        <dbReference type="SMART" id="SM00858"/>
    </source>
</evidence>
<proteinExistence type="predicted"/>
<reference evidence="2 3" key="1">
    <citation type="submission" date="2016-10" db="EMBL/GenBank/DDBJ databases">
        <title>Genome sequence of Streptomyces gilvigriseus MUSC 26.</title>
        <authorList>
            <person name="Lee L.-H."/>
            <person name="Ser H.-L."/>
        </authorList>
    </citation>
    <scope>NUCLEOTIDE SEQUENCE [LARGE SCALE GENOMIC DNA]</scope>
    <source>
        <strain evidence="2 3">MUSC 26</strain>
    </source>
</reference>
<name>A0A1J7BEH2_9ACTN</name>
<dbReference type="AlphaFoldDB" id="A0A1J7BEH2"/>
<organism evidence="2 3">
    <name type="scientific">Mangrovactinospora gilvigrisea</name>
    <dbReference type="NCBI Taxonomy" id="1428644"/>
    <lineage>
        <taxon>Bacteria</taxon>
        <taxon>Bacillati</taxon>
        <taxon>Actinomycetota</taxon>
        <taxon>Actinomycetes</taxon>
        <taxon>Kitasatosporales</taxon>
        <taxon>Streptomycetaceae</taxon>
        <taxon>Mangrovactinospora</taxon>
    </lineage>
</organism>
<dbReference type="STRING" id="1428644.BIV57_13080"/>
<dbReference type="SMART" id="SM00858">
    <property type="entry name" value="SAF"/>
    <property type="match status" value="1"/>
</dbReference>
<dbReference type="CDD" id="cd11614">
    <property type="entry name" value="SAF_CpaB_FlgA_like"/>
    <property type="match status" value="1"/>
</dbReference>
<dbReference type="Pfam" id="PF08666">
    <property type="entry name" value="SAF"/>
    <property type="match status" value="1"/>
</dbReference>
<feature type="domain" description="SAF" evidence="1">
    <location>
        <begin position="41"/>
        <end position="104"/>
    </location>
</feature>
<gene>
    <name evidence="2" type="ORF">BIV57_13080</name>
</gene>